<accession>A4X498</accession>
<proteinExistence type="predicted"/>
<dbReference type="AlphaFoldDB" id="A4X498"/>
<dbReference type="EMBL" id="CP000667">
    <property type="protein sequence ID" value="ABP53698.1"/>
    <property type="molecule type" value="Genomic_DNA"/>
</dbReference>
<name>A4X498_SALTO</name>
<feature type="domain" description="Dihydroxy-acid/6-phosphogluconate dehydratase C-terminal" evidence="1">
    <location>
        <begin position="8"/>
        <end position="43"/>
    </location>
</feature>
<dbReference type="KEGG" id="stp:Strop_1228"/>
<dbReference type="InterPro" id="IPR042096">
    <property type="entry name" value="Dihydro-acid_dehy_C"/>
</dbReference>
<dbReference type="SUPFAM" id="SSF52016">
    <property type="entry name" value="LeuD/IlvD-like"/>
    <property type="match status" value="1"/>
</dbReference>
<dbReference type="Pfam" id="PF24877">
    <property type="entry name" value="ILV_EDD_C"/>
    <property type="match status" value="1"/>
</dbReference>
<keyword evidence="3" id="KW-1185">Reference proteome</keyword>
<reference evidence="3" key="1">
    <citation type="journal article" date="2007" name="Proc. Natl. Acad. Sci. U.S.A.">
        <title>Genome sequencing reveals complex secondary metabolome in the marine actinomycete Salinispora tropica.</title>
        <authorList>
            <person name="Udwary D.W."/>
            <person name="Zeigler L."/>
            <person name="Asolkar R.N."/>
            <person name="Singan V."/>
            <person name="Lapidus A."/>
            <person name="Fenical W."/>
            <person name="Jensen P.R."/>
            <person name="Moore B.S."/>
        </authorList>
    </citation>
    <scope>NUCLEOTIDE SEQUENCE [LARGE SCALE GENOMIC DNA]</scope>
    <source>
        <strain evidence="3">ATCC BAA-916 / DSM 44818 / CNB-440</strain>
    </source>
</reference>
<gene>
    <name evidence="2" type="ordered locus">Strop_1228</name>
</gene>
<sequence length="52" mass="5690">MVVVETPVTAILAKEVVAGDVVVIRYEGPWGGPGMQEMLYPQERQPTLHLPS</sequence>
<dbReference type="STRING" id="369723.Strop_1228"/>
<dbReference type="InterPro" id="IPR056740">
    <property type="entry name" value="ILV_EDD_C"/>
</dbReference>
<evidence type="ECO:0000313" key="2">
    <source>
        <dbReference type="EMBL" id="ABP53698.1"/>
    </source>
</evidence>
<dbReference type="Gene3D" id="3.50.30.80">
    <property type="entry name" value="IlvD/EDD C-terminal domain-like"/>
    <property type="match status" value="1"/>
</dbReference>
<evidence type="ECO:0000259" key="1">
    <source>
        <dbReference type="Pfam" id="PF24877"/>
    </source>
</evidence>
<dbReference type="HOGENOM" id="CLU_3084583_0_0_11"/>
<evidence type="ECO:0000313" key="3">
    <source>
        <dbReference type="Proteomes" id="UP000000235"/>
    </source>
</evidence>
<dbReference type="eggNOG" id="COG0129">
    <property type="taxonomic scope" value="Bacteria"/>
</dbReference>
<protein>
    <recommendedName>
        <fullName evidence="1">Dihydroxy-acid/6-phosphogluconate dehydratase C-terminal domain-containing protein</fullName>
    </recommendedName>
</protein>
<dbReference type="Proteomes" id="UP000000235">
    <property type="component" value="Chromosome"/>
</dbReference>
<organism evidence="2 3">
    <name type="scientific">Salinispora tropica (strain ATCC BAA-916 / DSM 44818 / JCM 13857 / NBRC 105044 / CNB-440)</name>
    <dbReference type="NCBI Taxonomy" id="369723"/>
    <lineage>
        <taxon>Bacteria</taxon>
        <taxon>Bacillati</taxon>
        <taxon>Actinomycetota</taxon>
        <taxon>Actinomycetes</taxon>
        <taxon>Micromonosporales</taxon>
        <taxon>Micromonosporaceae</taxon>
        <taxon>Salinispora</taxon>
    </lineage>
</organism>